<proteinExistence type="predicted"/>
<comment type="caution">
    <text evidence="1">The sequence shown here is derived from an EMBL/GenBank/DDBJ whole genome shotgun (WGS) entry which is preliminary data.</text>
</comment>
<dbReference type="Proteomes" id="UP000266673">
    <property type="component" value="Unassembled WGS sequence"/>
</dbReference>
<evidence type="ECO:0000313" key="1">
    <source>
        <dbReference type="EMBL" id="RIB23274.1"/>
    </source>
</evidence>
<dbReference type="EMBL" id="QKWP01000270">
    <property type="protein sequence ID" value="RIB23274.1"/>
    <property type="molecule type" value="Genomic_DNA"/>
</dbReference>
<sequence>MEEFVLKASFDDEEANSDCSQGSSISIAAEHHEEAFMFDWQSLKKACELTSDFDEETENKINEFSESNDEFSKSDNVIEEEFEKLVAAETTSNTDHFCIIVDYNNEQHIVQRCNALGNRRVQELCGTWEVDLQAVKNIEQIAVLENEATKANLLKELVKVFNNITQTTNVQTTNVQTTNIQSNENESFITLSPFLIKTAFKIKKINITKEAQAIQLNETTCKDFGEILAHSILNAQFELKQNLYYNAMPSSLLNIFIEYIQF</sequence>
<accession>A0A397VLB6</accession>
<gene>
    <name evidence="1" type="ORF">C2G38_2171758</name>
</gene>
<dbReference type="OrthoDB" id="10557590at2759"/>
<reference evidence="1 2" key="1">
    <citation type="submission" date="2018-06" db="EMBL/GenBank/DDBJ databases">
        <title>Comparative genomics reveals the genomic features of Rhizophagus irregularis, R. cerebriforme, R. diaphanum and Gigaspora rosea, and their symbiotic lifestyle signature.</title>
        <authorList>
            <person name="Morin E."/>
            <person name="San Clemente H."/>
            <person name="Chen E.C.H."/>
            <person name="De La Providencia I."/>
            <person name="Hainaut M."/>
            <person name="Kuo A."/>
            <person name="Kohler A."/>
            <person name="Murat C."/>
            <person name="Tang N."/>
            <person name="Roy S."/>
            <person name="Loubradou J."/>
            <person name="Henrissat B."/>
            <person name="Grigoriev I.V."/>
            <person name="Corradi N."/>
            <person name="Roux C."/>
            <person name="Martin F.M."/>
        </authorList>
    </citation>
    <scope>NUCLEOTIDE SEQUENCE [LARGE SCALE GENOMIC DNA]</scope>
    <source>
        <strain evidence="1 2">DAOM 194757</strain>
    </source>
</reference>
<name>A0A397VLB6_9GLOM</name>
<keyword evidence="2" id="KW-1185">Reference proteome</keyword>
<evidence type="ECO:0000313" key="2">
    <source>
        <dbReference type="Proteomes" id="UP000266673"/>
    </source>
</evidence>
<organism evidence="1 2">
    <name type="scientific">Gigaspora rosea</name>
    <dbReference type="NCBI Taxonomy" id="44941"/>
    <lineage>
        <taxon>Eukaryota</taxon>
        <taxon>Fungi</taxon>
        <taxon>Fungi incertae sedis</taxon>
        <taxon>Mucoromycota</taxon>
        <taxon>Glomeromycotina</taxon>
        <taxon>Glomeromycetes</taxon>
        <taxon>Diversisporales</taxon>
        <taxon>Gigasporaceae</taxon>
        <taxon>Gigaspora</taxon>
    </lineage>
</organism>
<protein>
    <submittedName>
        <fullName evidence="1">Uncharacterized protein</fullName>
    </submittedName>
</protein>
<dbReference type="AlphaFoldDB" id="A0A397VLB6"/>